<evidence type="ECO:0000313" key="17">
    <source>
        <dbReference type="Proteomes" id="UP001166291"/>
    </source>
</evidence>
<dbReference type="InterPro" id="IPR003919">
    <property type="entry name" value="Cell_synth_A"/>
</dbReference>
<keyword evidence="9 13" id="KW-0808">Transferase</keyword>
<keyword evidence="17" id="KW-1185">Reference proteome</keyword>
<feature type="transmembrane region" description="Helical" evidence="13">
    <location>
        <begin position="219"/>
        <end position="238"/>
    </location>
</feature>
<keyword evidence="7 13" id="KW-0973">c-di-GMP</keyword>
<comment type="similarity">
    <text evidence="2">Belongs to the glycosyltransferase 2 family.</text>
</comment>
<evidence type="ECO:0000256" key="1">
    <source>
        <dbReference type="ARBA" id="ARBA00004429"/>
    </source>
</evidence>
<keyword evidence="6 13" id="KW-0997">Cell inner membrane</keyword>
<keyword evidence="13" id="KW-0472">Membrane</keyword>
<keyword evidence="5 13" id="KW-1003">Cell membrane</keyword>
<evidence type="ECO:0000256" key="10">
    <source>
        <dbReference type="ARBA" id="ARBA00022916"/>
    </source>
</evidence>
<dbReference type="PANTHER" id="PTHR43867:SF2">
    <property type="entry name" value="CELLULOSE SYNTHASE CATALYTIC SUBUNIT A [UDP-FORMING]"/>
    <property type="match status" value="1"/>
</dbReference>
<comment type="caution">
    <text evidence="16">The sequence shown here is derived from an EMBL/GenBank/DDBJ whole genome shotgun (WGS) entry which is preliminary data.</text>
</comment>
<keyword evidence="10 13" id="KW-0135">Cellulose biosynthesis</keyword>
<organism evidence="16 17">
    <name type="scientific">Zhongshania aquimaris</name>
    <dbReference type="NCBI Taxonomy" id="2857107"/>
    <lineage>
        <taxon>Bacteria</taxon>
        <taxon>Pseudomonadati</taxon>
        <taxon>Pseudomonadota</taxon>
        <taxon>Gammaproteobacteria</taxon>
        <taxon>Cellvibrionales</taxon>
        <taxon>Spongiibacteraceae</taxon>
        <taxon>Zhongshania</taxon>
    </lineage>
</organism>
<evidence type="ECO:0000256" key="9">
    <source>
        <dbReference type="ARBA" id="ARBA00022679"/>
    </source>
</evidence>
<comment type="function">
    <text evidence="13">Catalytic subunit of cellulose synthase. It polymerizes uridine 5'-diphosphate glucose to cellulose.</text>
</comment>
<sequence length="886" mass="100583">MPKVVDISELNSAELIPVMRRYYASRMLAFRGLKPFRLAGFIVVPLWLSLCFVFLKPTIAGVESWKLPLVYFPHINFSRPRVSDLFRFLIQLCWVIVVRQSPPARTRIGVDGGEQPSDEPLTLLWRFISKCKALLFANVLTRSMSRYIQQLESQSTSTSKTPSKKPVFLTALARTIVGVLLVILALMSFTVPLTVEDQFIFVSLLFLLAYALNRVPGHLPLMLMVGISLLVSGRYVWWRCTSTLNFDDPIGLVFGIGLLMAEAYAWLVMLLGYVQNIRPLHRGTVALPADSREWPSVDIMIPSYNEDLSVVRATVYACLGLDWPKEKLHIHILDDGKRDSFKDFAAEVGVGYIRRPTNNHAKAGNINYALAQTSGEYVAIFDCDHIPTRVFLQISMGWFLKDPKLALIQTPHHFFSPDPFERNLSNFRKVPNEGGLFYGLIQDGNDLWNSTFFCGSCAILRRGPLEEVGGIAVETVTEDAHTSLRLHRRGYHSAYLRAPLSAGLATETLSAHIGQRIRWARGMAQILRTDNPLFGPGLKWQQRLCYLNAMLHFLSGIPRLIFLTAPLAFLIFHAYVIYAPAMVLVLYVLPHILHSSITNSRMQGKYRYSFWGEVYEVVLSWYIARPTTVALFAPKKGSFNVTAKGGLVENSYYDWVISKPYMLLVLANFIGLGFGLYRYFNGPENEIGAVIVNMTWTLYNVLIIGSAVAVASEMKQVRRVHRVDTNIPAKVRLNSGHLIQATVMDFSLEGLRVAVQDMSRLPRGQFDIDIILMRANREFTFPMRSVYTLDNAMGLHLKPLSTEQMTDFVQCTFARADTWVKWQDSYDYDRPMASMAAVFRAAVYGYRRLFALAPRPFPDIARWLVRRFKYLSSFSPRKALPRAEQL</sequence>
<dbReference type="InterPro" id="IPR050321">
    <property type="entry name" value="Glycosyltr_2/OpgH_subfam"/>
</dbReference>
<reference evidence="16" key="1">
    <citation type="submission" date="2021-07" db="EMBL/GenBank/DDBJ databases">
        <title>Zhongshania sp. CAU 1632 isolated from seawater.</title>
        <authorList>
            <person name="Kim W."/>
        </authorList>
    </citation>
    <scope>NUCLEOTIDE SEQUENCE</scope>
    <source>
        <strain evidence="16">CAU 1632</strain>
    </source>
</reference>
<dbReference type="CDD" id="cd06421">
    <property type="entry name" value="CESA_CelA_like"/>
    <property type="match status" value="1"/>
</dbReference>
<keyword evidence="13" id="KW-0812">Transmembrane</keyword>
<feature type="transmembrane region" description="Helical" evidence="13">
    <location>
        <begin position="167"/>
        <end position="189"/>
    </location>
</feature>
<dbReference type="RefSeq" id="WP_219043902.1">
    <property type="nucleotide sequence ID" value="NZ_JAHWDQ010000003.1"/>
</dbReference>
<dbReference type="PANTHER" id="PTHR43867">
    <property type="entry name" value="CELLULOSE SYNTHASE CATALYTIC SUBUNIT A [UDP-FORMING]"/>
    <property type="match status" value="1"/>
</dbReference>
<feature type="transmembrane region" description="Helical" evidence="13">
    <location>
        <begin position="549"/>
        <end position="569"/>
    </location>
</feature>
<dbReference type="GO" id="GO:0016760">
    <property type="term" value="F:cellulose synthase (UDP-forming) activity"/>
    <property type="evidence" value="ECO:0007669"/>
    <property type="project" value="UniProtKB-EC"/>
</dbReference>
<evidence type="ECO:0000256" key="8">
    <source>
        <dbReference type="ARBA" id="ARBA00022676"/>
    </source>
</evidence>
<dbReference type="InterPro" id="IPR001173">
    <property type="entry name" value="Glyco_trans_2-like"/>
</dbReference>
<evidence type="ECO:0000256" key="7">
    <source>
        <dbReference type="ARBA" id="ARBA00022636"/>
    </source>
</evidence>
<dbReference type="NCBIfam" id="TIGR03030">
    <property type="entry name" value="CelA"/>
    <property type="match status" value="1"/>
</dbReference>
<feature type="domain" description="PilZ" evidence="15">
    <location>
        <begin position="716"/>
        <end position="813"/>
    </location>
</feature>
<dbReference type="Pfam" id="PF00535">
    <property type="entry name" value="Glycos_transf_2"/>
    <property type="match status" value="1"/>
</dbReference>
<dbReference type="Pfam" id="PF07238">
    <property type="entry name" value="PilZ"/>
    <property type="match status" value="1"/>
</dbReference>
<dbReference type="Proteomes" id="UP001166291">
    <property type="component" value="Unassembled WGS sequence"/>
</dbReference>
<feature type="transmembrane region" description="Helical" evidence="13">
    <location>
        <begin position="687"/>
        <end position="712"/>
    </location>
</feature>
<dbReference type="EMBL" id="JAHWDQ010000003">
    <property type="protein sequence ID" value="MBW2941666.1"/>
    <property type="molecule type" value="Genomic_DNA"/>
</dbReference>
<feature type="domain" description="Glycosyltransferase 2-like" evidence="14">
    <location>
        <begin position="299"/>
        <end position="468"/>
    </location>
</feature>
<feature type="transmembrane region" description="Helical" evidence="13">
    <location>
        <begin position="36"/>
        <end position="55"/>
    </location>
</feature>
<gene>
    <name evidence="16" type="primary">bcsA</name>
    <name evidence="16" type="ORF">KXJ70_12790</name>
</gene>
<evidence type="ECO:0000256" key="6">
    <source>
        <dbReference type="ARBA" id="ARBA00022519"/>
    </source>
</evidence>
<feature type="transmembrane region" description="Helical" evidence="13">
    <location>
        <begin position="195"/>
        <end position="212"/>
    </location>
</feature>
<evidence type="ECO:0000256" key="5">
    <source>
        <dbReference type="ARBA" id="ARBA00022475"/>
    </source>
</evidence>
<evidence type="ECO:0000256" key="2">
    <source>
        <dbReference type="ARBA" id="ARBA00006739"/>
    </source>
</evidence>
<feature type="transmembrane region" description="Helical" evidence="13">
    <location>
        <begin position="250"/>
        <end position="274"/>
    </location>
</feature>
<name>A0ABS6VVJ5_9GAMM</name>
<comment type="pathway">
    <text evidence="13">Glycan metabolism; bacterial cellulose biosynthesis.</text>
</comment>
<comment type="subcellular location">
    <subcellularLocation>
        <location evidence="1">Cell inner membrane</location>
        <topology evidence="1">Multi-pass membrane protein</topology>
    </subcellularLocation>
</comment>
<proteinExistence type="inferred from homology"/>
<protein>
    <recommendedName>
        <fullName evidence="4 13">Cellulose synthase catalytic subunit [UDP-forming]</fullName>
        <ecNumber evidence="3 13">2.4.1.12</ecNumber>
    </recommendedName>
</protein>
<accession>A0ABS6VVJ5</accession>
<evidence type="ECO:0000256" key="3">
    <source>
        <dbReference type="ARBA" id="ARBA00012539"/>
    </source>
</evidence>
<feature type="transmembrane region" description="Helical" evidence="13">
    <location>
        <begin position="661"/>
        <end position="681"/>
    </location>
</feature>
<feature type="transmembrane region" description="Helical" evidence="13">
    <location>
        <begin position="575"/>
        <end position="593"/>
    </location>
</feature>
<evidence type="ECO:0000256" key="12">
    <source>
        <dbReference type="ARBA" id="ARBA00048682"/>
    </source>
</evidence>
<evidence type="ECO:0000256" key="11">
    <source>
        <dbReference type="ARBA" id="ARBA00022989"/>
    </source>
</evidence>
<dbReference type="EC" id="2.4.1.12" evidence="3 13"/>
<dbReference type="NCBIfam" id="NF008558">
    <property type="entry name" value="PRK11498.1"/>
    <property type="match status" value="1"/>
</dbReference>
<dbReference type="InterPro" id="IPR009875">
    <property type="entry name" value="PilZ_domain"/>
</dbReference>
<evidence type="ECO:0000259" key="14">
    <source>
        <dbReference type="Pfam" id="PF00535"/>
    </source>
</evidence>
<comment type="catalytic activity">
    <reaction evidence="12 13">
        <text>[(1-&gt;4)-beta-D-glucosyl](n) + UDP-alpha-D-glucose = [(1-&gt;4)-beta-D-glucosyl](n+1) + UDP + H(+)</text>
        <dbReference type="Rhea" id="RHEA:19929"/>
        <dbReference type="Rhea" id="RHEA-COMP:10033"/>
        <dbReference type="Rhea" id="RHEA-COMP:10034"/>
        <dbReference type="ChEBI" id="CHEBI:15378"/>
        <dbReference type="ChEBI" id="CHEBI:18246"/>
        <dbReference type="ChEBI" id="CHEBI:58223"/>
        <dbReference type="ChEBI" id="CHEBI:58885"/>
        <dbReference type="EC" id="2.4.1.12"/>
    </reaction>
</comment>
<keyword evidence="11 13" id="KW-1133">Transmembrane helix</keyword>
<evidence type="ECO:0000256" key="4">
    <source>
        <dbReference type="ARBA" id="ARBA00018714"/>
    </source>
</evidence>
<comment type="cofactor">
    <cofactor evidence="13">
        <name>Mg(2+)</name>
        <dbReference type="ChEBI" id="CHEBI:18420"/>
    </cofactor>
</comment>
<evidence type="ECO:0000256" key="13">
    <source>
        <dbReference type="RuleBase" id="RU365020"/>
    </source>
</evidence>
<keyword evidence="8 13" id="KW-0328">Glycosyltransferase</keyword>
<evidence type="ECO:0000259" key="15">
    <source>
        <dbReference type="Pfam" id="PF07238"/>
    </source>
</evidence>
<evidence type="ECO:0000313" key="16">
    <source>
        <dbReference type="EMBL" id="MBW2941666.1"/>
    </source>
</evidence>